<evidence type="ECO:0000256" key="2">
    <source>
        <dbReference type="SAM" id="SignalP"/>
    </source>
</evidence>
<organism evidence="3 4">
    <name type="scientific">Chiloscyllium punctatum</name>
    <name type="common">Brownbanded bambooshark</name>
    <name type="synonym">Hemiscyllium punctatum</name>
    <dbReference type="NCBI Taxonomy" id="137246"/>
    <lineage>
        <taxon>Eukaryota</taxon>
        <taxon>Metazoa</taxon>
        <taxon>Chordata</taxon>
        <taxon>Craniata</taxon>
        <taxon>Vertebrata</taxon>
        <taxon>Chondrichthyes</taxon>
        <taxon>Elasmobranchii</taxon>
        <taxon>Galeomorphii</taxon>
        <taxon>Galeoidea</taxon>
        <taxon>Orectolobiformes</taxon>
        <taxon>Hemiscylliidae</taxon>
        <taxon>Chiloscyllium</taxon>
    </lineage>
</organism>
<keyword evidence="4" id="KW-1185">Reference proteome</keyword>
<dbReference type="EMBL" id="BEZZ01000305">
    <property type="protein sequence ID" value="GCC30481.1"/>
    <property type="molecule type" value="Genomic_DNA"/>
</dbReference>
<evidence type="ECO:0000313" key="3">
    <source>
        <dbReference type="EMBL" id="GCC30481.1"/>
    </source>
</evidence>
<evidence type="ECO:0000313" key="4">
    <source>
        <dbReference type="Proteomes" id="UP000287033"/>
    </source>
</evidence>
<evidence type="ECO:0000256" key="1">
    <source>
        <dbReference type="SAM" id="MobiDB-lite"/>
    </source>
</evidence>
<protein>
    <submittedName>
        <fullName evidence="3">Uncharacterized protein</fullName>
    </submittedName>
</protein>
<gene>
    <name evidence="3" type="ORF">chiPu_0008932</name>
</gene>
<accession>A0A401SJB5</accession>
<proteinExistence type="predicted"/>
<name>A0A401SJB5_CHIPU</name>
<feature type="chain" id="PRO_5019491066" evidence="2">
    <location>
        <begin position="23"/>
        <end position="90"/>
    </location>
</feature>
<comment type="caution">
    <text evidence="3">The sequence shown here is derived from an EMBL/GenBank/DDBJ whole genome shotgun (WGS) entry which is preliminary data.</text>
</comment>
<feature type="region of interest" description="Disordered" evidence="1">
    <location>
        <begin position="42"/>
        <end position="65"/>
    </location>
</feature>
<sequence>MTKIWMVYFGALALAVLLQIKADNTSTTKSTTDVAALNSTNSTSGVESTLGNISPSQSPANSTGPPANLHCPSSLLLPLTIGASIAYLCC</sequence>
<feature type="signal peptide" evidence="2">
    <location>
        <begin position="1"/>
        <end position="22"/>
    </location>
</feature>
<dbReference type="Proteomes" id="UP000287033">
    <property type="component" value="Unassembled WGS sequence"/>
</dbReference>
<dbReference type="AlphaFoldDB" id="A0A401SJB5"/>
<keyword evidence="2" id="KW-0732">Signal</keyword>
<reference evidence="3 4" key="1">
    <citation type="journal article" date="2018" name="Nat. Ecol. Evol.">
        <title>Shark genomes provide insights into elasmobranch evolution and the origin of vertebrates.</title>
        <authorList>
            <person name="Hara Y"/>
            <person name="Yamaguchi K"/>
            <person name="Onimaru K"/>
            <person name="Kadota M"/>
            <person name="Koyanagi M"/>
            <person name="Keeley SD"/>
            <person name="Tatsumi K"/>
            <person name="Tanaka K"/>
            <person name="Motone F"/>
            <person name="Kageyama Y"/>
            <person name="Nozu R"/>
            <person name="Adachi N"/>
            <person name="Nishimura O"/>
            <person name="Nakagawa R"/>
            <person name="Tanegashima C"/>
            <person name="Kiyatake I"/>
            <person name="Matsumoto R"/>
            <person name="Murakumo K"/>
            <person name="Nishida K"/>
            <person name="Terakita A"/>
            <person name="Kuratani S"/>
            <person name="Sato K"/>
            <person name="Hyodo S Kuraku.S."/>
        </authorList>
    </citation>
    <scope>NUCLEOTIDE SEQUENCE [LARGE SCALE GENOMIC DNA]</scope>
</reference>